<evidence type="ECO:0000313" key="3">
    <source>
        <dbReference type="Proteomes" id="UP000318711"/>
    </source>
</evidence>
<organism evidence="2 3">
    <name type="scientific">Candidatus Berkelbacteria bacterium Licking1014_2</name>
    <dbReference type="NCBI Taxonomy" id="2017146"/>
    <lineage>
        <taxon>Bacteria</taxon>
        <taxon>Candidatus Berkelbacteria</taxon>
    </lineage>
</organism>
<name>A0A554LU41_9BACT</name>
<reference evidence="2 3" key="1">
    <citation type="submission" date="2017-07" db="EMBL/GenBank/DDBJ databases">
        <title>Mechanisms for carbon and nitrogen cycling indicate functional differentiation within the Candidate Phyla Radiation.</title>
        <authorList>
            <person name="Danczak R.E."/>
            <person name="Johnston M.D."/>
            <person name="Kenah C."/>
            <person name="Slattery M."/>
            <person name="Wrighton K.C."/>
            <person name="Wilkins M.J."/>
        </authorList>
    </citation>
    <scope>NUCLEOTIDE SEQUENCE [LARGE SCALE GENOMIC DNA]</scope>
    <source>
        <strain evidence="2">Licking1014_2</strain>
    </source>
</reference>
<keyword evidence="1" id="KW-1133">Transmembrane helix</keyword>
<keyword evidence="1" id="KW-0472">Membrane</keyword>
<keyword evidence="1" id="KW-0812">Transmembrane</keyword>
<comment type="caution">
    <text evidence="2">The sequence shown here is derived from an EMBL/GenBank/DDBJ whole genome shotgun (WGS) entry which is preliminary data.</text>
</comment>
<dbReference type="EMBL" id="VMGL01000042">
    <property type="protein sequence ID" value="TSC96376.1"/>
    <property type="molecule type" value="Genomic_DNA"/>
</dbReference>
<accession>A0A554LU41</accession>
<evidence type="ECO:0000313" key="2">
    <source>
        <dbReference type="EMBL" id="TSC96376.1"/>
    </source>
</evidence>
<dbReference type="AlphaFoldDB" id="A0A554LU41"/>
<proteinExistence type="predicted"/>
<sequence length="83" mass="8989">MNKTTGIIFGLVVILALLAGGGYLIWRVKNSQPEVVIVQYQPVDTDILSSTAVSRLSGRDANASLPIVVTKDDLGRDNPFINY</sequence>
<gene>
    <name evidence="2" type="ORF">CEN88_364</name>
</gene>
<feature type="transmembrane region" description="Helical" evidence="1">
    <location>
        <begin position="6"/>
        <end position="26"/>
    </location>
</feature>
<protein>
    <submittedName>
        <fullName evidence="2">Uncharacterized protein</fullName>
    </submittedName>
</protein>
<dbReference type="Proteomes" id="UP000318711">
    <property type="component" value="Unassembled WGS sequence"/>
</dbReference>
<evidence type="ECO:0000256" key="1">
    <source>
        <dbReference type="SAM" id="Phobius"/>
    </source>
</evidence>